<dbReference type="Proteomes" id="UP000245320">
    <property type="component" value="Chromosome 1"/>
</dbReference>
<keyword evidence="6" id="KW-1133">Transmembrane helix</keyword>
<keyword evidence="3 6" id="KW-0472">Membrane</keyword>
<reference evidence="10" key="1">
    <citation type="submission" date="2025-08" db="UniProtKB">
        <authorList>
            <consortium name="RefSeq"/>
        </authorList>
    </citation>
    <scope>IDENTIFICATION</scope>
    <source>
        <tissue evidence="10">Spleen</tissue>
    </source>
</reference>
<evidence type="ECO:0000256" key="2">
    <source>
        <dbReference type="ARBA" id="ARBA00022729"/>
    </source>
</evidence>
<keyword evidence="4" id="KW-0325">Glycoprotein</keyword>
<protein>
    <submittedName>
        <fullName evidence="10">Uncharacterized protein LOC109549600</fullName>
    </submittedName>
</protein>
<sequence length="357" mass="39011">MGPCSEDPHLCWASRLLGFTSLLLSVCCPGVKSSGTHGSGVQDSGVHVPLHRVRGGSVSFNVTRKQEAHLEEVTWGFGPDSNYRVLLRVGAEADAPTWVSLQDKYQQRVHVPSILSLKIENLTSEDSGLYRARASFTGGIERNQVFPLTVYEPVPLPQILFKLLSITPGWCNGTLECRASGATEDLKVTWQSKGLPRELEQSVTLGPAPNSWTLPVNLPLRQPSASFTCVVSNQVDQKTATLDLGEVCVHDSQGQVIADPLPGILGAVVAVLLILGGGLYLWKTRGKKKKMETGRGTELQEDHRDNDSGIQYAELSQQESQKGTRKGIGERHLEEKEPVNTVYSEVHKPESEAMKII</sequence>
<name>A0A2U4B5V6_TURTR</name>
<feature type="signal peptide" evidence="7">
    <location>
        <begin position="1"/>
        <end position="33"/>
    </location>
</feature>
<accession>A0A2U4B5V6</accession>
<evidence type="ECO:0000256" key="7">
    <source>
        <dbReference type="SAM" id="SignalP"/>
    </source>
</evidence>
<dbReference type="InterPro" id="IPR015631">
    <property type="entry name" value="CD2/SLAM_rcpt"/>
</dbReference>
<dbReference type="Gene3D" id="2.60.40.10">
    <property type="entry name" value="Immunoglobulins"/>
    <property type="match status" value="2"/>
</dbReference>
<dbReference type="InterPro" id="IPR013783">
    <property type="entry name" value="Ig-like_fold"/>
</dbReference>
<evidence type="ECO:0000313" key="9">
    <source>
        <dbReference type="Proteomes" id="UP000245320"/>
    </source>
</evidence>
<evidence type="ECO:0000256" key="6">
    <source>
        <dbReference type="SAM" id="Phobius"/>
    </source>
</evidence>
<organism evidence="9 10">
    <name type="scientific">Tursiops truncatus</name>
    <name type="common">Atlantic bottle-nosed dolphin</name>
    <name type="synonym">Delphinus truncatus</name>
    <dbReference type="NCBI Taxonomy" id="9739"/>
    <lineage>
        <taxon>Eukaryota</taxon>
        <taxon>Metazoa</taxon>
        <taxon>Chordata</taxon>
        <taxon>Craniata</taxon>
        <taxon>Vertebrata</taxon>
        <taxon>Euteleostomi</taxon>
        <taxon>Mammalia</taxon>
        <taxon>Eutheria</taxon>
        <taxon>Laurasiatheria</taxon>
        <taxon>Artiodactyla</taxon>
        <taxon>Whippomorpha</taxon>
        <taxon>Cetacea</taxon>
        <taxon>Odontoceti</taxon>
        <taxon>Delphinidae</taxon>
        <taxon>Tursiops</taxon>
    </lineage>
</organism>
<feature type="domain" description="Ig-like" evidence="8">
    <location>
        <begin position="157"/>
        <end position="241"/>
    </location>
</feature>
<dbReference type="AlphaFoldDB" id="A0A2U4B5V6"/>
<dbReference type="InParanoid" id="A0A2U4B5V6"/>
<dbReference type="PROSITE" id="PS50835">
    <property type="entry name" value="IG_LIKE"/>
    <property type="match status" value="1"/>
</dbReference>
<evidence type="ECO:0000256" key="5">
    <source>
        <dbReference type="SAM" id="MobiDB-lite"/>
    </source>
</evidence>
<gene>
    <name evidence="10" type="primary">LOC109549600</name>
</gene>
<dbReference type="OrthoDB" id="9835793at2759"/>
<dbReference type="InterPro" id="IPR007110">
    <property type="entry name" value="Ig-like_dom"/>
</dbReference>
<dbReference type="SMART" id="SM00409">
    <property type="entry name" value="IG"/>
    <property type="match status" value="1"/>
</dbReference>
<evidence type="ECO:0000259" key="8">
    <source>
        <dbReference type="PROSITE" id="PS50835"/>
    </source>
</evidence>
<feature type="chain" id="PRO_5015471225" evidence="7">
    <location>
        <begin position="34"/>
        <end position="357"/>
    </location>
</feature>
<dbReference type="InterPro" id="IPR003599">
    <property type="entry name" value="Ig_sub"/>
</dbReference>
<evidence type="ECO:0000256" key="1">
    <source>
        <dbReference type="ARBA" id="ARBA00004370"/>
    </source>
</evidence>
<feature type="region of interest" description="Disordered" evidence="5">
    <location>
        <begin position="314"/>
        <end position="338"/>
    </location>
</feature>
<comment type="subcellular location">
    <subcellularLocation>
        <location evidence="1">Membrane</location>
    </subcellularLocation>
</comment>
<keyword evidence="2 7" id="KW-0732">Signal</keyword>
<feature type="transmembrane region" description="Helical" evidence="6">
    <location>
        <begin position="261"/>
        <end position="282"/>
    </location>
</feature>
<dbReference type="SUPFAM" id="SSF48726">
    <property type="entry name" value="Immunoglobulin"/>
    <property type="match status" value="2"/>
</dbReference>
<keyword evidence="9" id="KW-1185">Reference proteome</keyword>
<dbReference type="InterPro" id="IPR036179">
    <property type="entry name" value="Ig-like_dom_sf"/>
</dbReference>
<keyword evidence="6" id="KW-0812">Transmembrane</keyword>
<dbReference type="GO" id="GO:0016020">
    <property type="term" value="C:membrane"/>
    <property type="evidence" value="ECO:0007669"/>
    <property type="project" value="UniProtKB-SubCell"/>
</dbReference>
<dbReference type="RefSeq" id="XP_019788551.1">
    <property type="nucleotide sequence ID" value="XM_019932992.2"/>
</dbReference>
<dbReference type="GeneID" id="109549600"/>
<evidence type="ECO:0000313" key="10">
    <source>
        <dbReference type="RefSeq" id="XP_019788551.1"/>
    </source>
</evidence>
<proteinExistence type="predicted"/>
<dbReference type="PANTHER" id="PTHR12080">
    <property type="entry name" value="SIGNALING LYMPHOCYTIC ACTIVATION MOLECULE"/>
    <property type="match status" value="1"/>
</dbReference>
<evidence type="ECO:0000256" key="4">
    <source>
        <dbReference type="ARBA" id="ARBA00023180"/>
    </source>
</evidence>
<dbReference type="PANTHER" id="PTHR12080:SF110">
    <property type="entry name" value="IG-LIKE DOMAIN-CONTAINING PROTEIN"/>
    <property type="match status" value="1"/>
</dbReference>
<feature type="compositionally biased region" description="Basic and acidic residues" evidence="5">
    <location>
        <begin position="327"/>
        <end position="338"/>
    </location>
</feature>
<evidence type="ECO:0000256" key="3">
    <source>
        <dbReference type="ARBA" id="ARBA00023136"/>
    </source>
</evidence>